<keyword evidence="1" id="KW-0732">Signal</keyword>
<dbReference type="InterPro" id="IPR029486">
    <property type="entry name" value="GH97_N"/>
</dbReference>
<dbReference type="GO" id="GO:0030246">
    <property type="term" value="F:carbohydrate binding"/>
    <property type="evidence" value="ECO:0007669"/>
    <property type="project" value="InterPro"/>
</dbReference>
<dbReference type="Pfam" id="PF14509">
    <property type="entry name" value="GH97_C"/>
    <property type="match status" value="1"/>
</dbReference>
<reference evidence="5 6" key="1">
    <citation type="submission" date="2020-11" db="EMBL/GenBank/DDBJ databases">
        <title>The genome sequence of Erythrobacter sp. 6D36.</title>
        <authorList>
            <person name="Liu Y."/>
        </authorList>
    </citation>
    <scope>NUCLEOTIDE SEQUENCE [LARGE SCALE GENOMIC DNA]</scope>
    <source>
        <strain evidence="5 6">6D36</strain>
    </source>
</reference>
<evidence type="ECO:0000259" key="4">
    <source>
        <dbReference type="Pfam" id="PF14509"/>
    </source>
</evidence>
<dbReference type="Gene3D" id="2.70.98.10">
    <property type="match status" value="1"/>
</dbReference>
<name>A0A7S8F2J3_9SPHN</name>
<dbReference type="Proteomes" id="UP000594459">
    <property type="component" value="Chromosome"/>
</dbReference>
<evidence type="ECO:0000313" key="5">
    <source>
        <dbReference type="EMBL" id="QPC98039.1"/>
    </source>
</evidence>
<feature type="chain" id="PRO_5032538810" evidence="1">
    <location>
        <begin position="36"/>
        <end position="690"/>
    </location>
</feature>
<feature type="domain" description="Glycosyl-hydrolase 97 catalytic" evidence="2">
    <location>
        <begin position="304"/>
        <end position="491"/>
    </location>
</feature>
<proteinExistence type="predicted"/>
<dbReference type="SUPFAM" id="SSF51445">
    <property type="entry name" value="(Trans)glycosidases"/>
    <property type="match status" value="1"/>
</dbReference>
<dbReference type="KEGG" id="qso:IRL76_09080"/>
<evidence type="ECO:0000259" key="2">
    <source>
        <dbReference type="Pfam" id="PF10566"/>
    </source>
</evidence>
<dbReference type="PANTHER" id="PTHR35803">
    <property type="entry name" value="GLUCAN 1,4-ALPHA-GLUCOSIDASE SUSB-RELATED"/>
    <property type="match status" value="1"/>
</dbReference>
<accession>A0A7S8F2J3</accession>
<feature type="domain" description="Glycosyl-hydrolase 97 C-terminal oligomerisation" evidence="4">
    <location>
        <begin position="585"/>
        <end position="687"/>
    </location>
</feature>
<feature type="signal peptide" evidence="1">
    <location>
        <begin position="1"/>
        <end position="35"/>
    </location>
</feature>
<dbReference type="GO" id="GO:0016787">
    <property type="term" value="F:hydrolase activity"/>
    <property type="evidence" value="ECO:0007669"/>
    <property type="project" value="UniProtKB-KW"/>
</dbReference>
<feature type="domain" description="Glycosyl-hydrolase 97 N-terminal" evidence="3">
    <location>
        <begin position="38"/>
        <end position="286"/>
    </location>
</feature>
<keyword evidence="6" id="KW-1185">Reference proteome</keyword>
<keyword evidence="5" id="KW-0378">Hydrolase</keyword>
<sequence>MPCPHSPPLFWSFNVIRLFLLFIAATFLPAAAVQAETVSSPDGRTVVTLDTDGEGIPFYEVVRDGTPVIAKSTLGFTFTDADPMRRNFEVVAVTADAADTRWEQPWGERRWVADRHNEIALTFRQKDATAREVTVRLRVFDDGMGFRYEFPQSDAQPVRRIAEELTEFNIASDGTAWSIPAGDWNRYEYLYSRTPISALSTVHTPVTMVLANGTHLSFHEAALVDYSGMWLKRMEGTRLRALLAPSPQGAKVVREGAFTTPWRTIQIADGPAGLFESSLILNLNEPNTLGDVSWFKPHKYIGIWWEMHLDKTSWASGPKHGATTENAKKYIDFAAANGFRGVLIEGWNKGWDGTWFGNGREFSFTEAYPDFDLKAVTDYARKKGVHLIGHHETGGNIAVYEDQLEDAMALYEKLGVDAVKTGYVADAGGIITRDAEGKDLLVWHDGQENVRHHIKVVETAARHHVAVNPHEPVKDTGLRRTYPNWVAREGARGAEYDAWGVPKNTPDHVPELIFTRLLAGPMDYTPGVFSLEGRGATAPDIPSTLARQLAYYVAIYSPIQMAADLPENLAKWPKALDFVKRVPADWSESKLIEGAVGEYAIIARQDRNSHAWYVGGVTDDKERAVKLLLAFLDKGKRYTATIWRDGATADGLGSDRHAMDVITQKVTSDSVIDLRMARAGGFAIEIKPTK</sequence>
<evidence type="ECO:0000256" key="1">
    <source>
        <dbReference type="SAM" id="SignalP"/>
    </source>
</evidence>
<dbReference type="InterPro" id="IPR017853">
    <property type="entry name" value="GH"/>
</dbReference>
<evidence type="ECO:0000313" key="6">
    <source>
        <dbReference type="Proteomes" id="UP000594459"/>
    </source>
</evidence>
<gene>
    <name evidence="5" type="ORF">IRL76_09080</name>
</gene>
<evidence type="ECO:0000259" key="3">
    <source>
        <dbReference type="Pfam" id="PF14508"/>
    </source>
</evidence>
<dbReference type="Pfam" id="PF10566">
    <property type="entry name" value="Glyco_hydro_97"/>
    <property type="match status" value="1"/>
</dbReference>
<dbReference type="RefSeq" id="WP_200981048.1">
    <property type="nucleotide sequence ID" value="NZ_CP064654.1"/>
</dbReference>
<dbReference type="InterPro" id="IPR014718">
    <property type="entry name" value="GH-type_carb-bd"/>
</dbReference>
<dbReference type="PANTHER" id="PTHR35803:SF1">
    <property type="entry name" value="GLUCAN 1,4-ALPHA-GLUCOSIDASE SUSB"/>
    <property type="match status" value="1"/>
</dbReference>
<dbReference type="InterPro" id="IPR029483">
    <property type="entry name" value="GH97_C"/>
</dbReference>
<dbReference type="EMBL" id="CP064654">
    <property type="protein sequence ID" value="QPC98039.1"/>
    <property type="molecule type" value="Genomic_DNA"/>
</dbReference>
<dbReference type="Gene3D" id="3.20.20.70">
    <property type="entry name" value="Aldolase class I"/>
    <property type="match status" value="1"/>
</dbReference>
<dbReference type="InterPro" id="IPR013785">
    <property type="entry name" value="Aldolase_TIM"/>
</dbReference>
<dbReference type="InterPro" id="IPR019563">
    <property type="entry name" value="GH97_catalytic"/>
</dbReference>
<protein>
    <submittedName>
        <fullName evidence="5">Glycoside hydrolase family 97 protein</fullName>
    </submittedName>
</protein>
<dbReference type="AlphaFoldDB" id="A0A7S8F2J3"/>
<organism evidence="5 6">
    <name type="scientific">Qipengyuania soli</name>
    <dbReference type="NCBI Taxonomy" id="2782568"/>
    <lineage>
        <taxon>Bacteria</taxon>
        <taxon>Pseudomonadati</taxon>
        <taxon>Pseudomonadota</taxon>
        <taxon>Alphaproteobacteria</taxon>
        <taxon>Sphingomonadales</taxon>
        <taxon>Erythrobacteraceae</taxon>
        <taxon>Qipengyuania</taxon>
    </lineage>
</organism>
<dbReference type="InterPro" id="IPR052720">
    <property type="entry name" value="Glycosyl_hydrolase_97"/>
</dbReference>
<dbReference type="Pfam" id="PF14508">
    <property type="entry name" value="GH97_N"/>
    <property type="match status" value="1"/>
</dbReference>